<name>F1Z690_9SPHN</name>
<dbReference type="STRING" id="983920.Y88_2311"/>
<comment type="caution">
    <text evidence="1">The sequence shown here is derived from an EMBL/GenBank/DDBJ whole genome shotgun (WGS) entry which is preliminary data.</text>
</comment>
<dbReference type="Proteomes" id="UP000004728">
    <property type="component" value="Unassembled WGS sequence"/>
</dbReference>
<protein>
    <recommendedName>
        <fullName evidence="3">DNA-binding protein</fullName>
    </recommendedName>
</protein>
<keyword evidence="2" id="KW-1185">Reference proteome</keyword>
<dbReference type="AlphaFoldDB" id="F1Z690"/>
<evidence type="ECO:0000313" key="2">
    <source>
        <dbReference type="Proteomes" id="UP000004728"/>
    </source>
</evidence>
<sequence length="84" mass="9268">MQPHALNGSNTADALLAQIFKDHGPLLARDALARLMGFSNTKAFDQARRRGALGVKTFKIEGRKGVYALTSDYIAWLERRGQHG</sequence>
<accession>F1Z690</accession>
<evidence type="ECO:0000313" key="1">
    <source>
        <dbReference type="EMBL" id="EGD59872.1"/>
    </source>
</evidence>
<dbReference type="InParanoid" id="F1Z690"/>
<reference evidence="1 2" key="1">
    <citation type="journal article" date="2012" name="J. Bacteriol.">
        <title>Draft Genome Sequence of Novosphingobium nitrogenifigens Y88T.</title>
        <authorList>
            <person name="Strabala T.J."/>
            <person name="Macdonald L."/>
            <person name="Liu V."/>
            <person name="Smit A.M."/>
        </authorList>
    </citation>
    <scope>NUCLEOTIDE SEQUENCE [LARGE SCALE GENOMIC DNA]</scope>
    <source>
        <strain evidence="1 2">DSM 19370</strain>
    </source>
</reference>
<organism evidence="1 2">
    <name type="scientific">Novosphingobium nitrogenifigens DSM 19370</name>
    <dbReference type="NCBI Taxonomy" id="983920"/>
    <lineage>
        <taxon>Bacteria</taxon>
        <taxon>Pseudomonadati</taxon>
        <taxon>Pseudomonadota</taxon>
        <taxon>Alphaproteobacteria</taxon>
        <taxon>Sphingomonadales</taxon>
        <taxon>Sphingomonadaceae</taxon>
        <taxon>Novosphingobium</taxon>
    </lineage>
</organism>
<gene>
    <name evidence="1" type="ORF">Y88_2311</name>
</gene>
<dbReference type="HOGENOM" id="CLU_2524250_0_0_5"/>
<evidence type="ECO:0008006" key="3">
    <source>
        <dbReference type="Google" id="ProtNLM"/>
    </source>
</evidence>
<proteinExistence type="predicted"/>
<dbReference type="EMBL" id="AEWJ01000024">
    <property type="protein sequence ID" value="EGD59872.1"/>
    <property type="molecule type" value="Genomic_DNA"/>
</dbReference>